<sequence length="200" mass="23771">MFTRLVLLNTLKKELNYEISLDNPIPFLEWWLKRSSFALQVNQNSPKMSLLKFTPPYKIDIEFFSRRPIGKGEKKDELEMDDGEIEEKPKIMDSSELFINIHKDGMPHFTAECISINSQITIHHLAFLQSRLRDPSKFLYDDTPKVDFNFLSLPLQNDIKNWLLRIGIDEDIGKFIEIMALVRERDLYKSWIHKYMKFIE</sequence>
<dbReference type="Proteomes" id="UP001162131">
    <property type="component" value="Unassembled WGS sequence"/>
</dbReference>
<evidence type="ECO:0000313" key="1">
    <source>
        <dbReference type="EMBL" id="CAG9323120.1"/>
    </source>
</evidence>
<protein>
    <submittedName>
        <fullName evidence="1">Uncharacterized protein</fullName>
    </submittedName>
</protein>
<keyword evidence="2" id="KW-1185">Reference proteome</keyword>
<dbReference type="InterPro" id="IPR036561">
    <property type="entry name" value="MAM33_sf"/>
</dbReference>
<dbReference type="InterPro" id="IPR003428">
    <property type="entry name" value="MAM33"/>
</dbReference>
<dbReference type="EMBL" id="CAJZBQ010000033">
    <property type="protein sequence ID" value="CAG9323120.1"/>
    <property type="molecule type" value="Genomic_DNA"/>
</dbReference>
<gene>
    <name evidence="1" type="ORF">BSTOLATCC_MIC33022</name>
</gene>
<organism evidence="1 2">
    <name type="scientific">Blepharisma stoltei</name>
    <dbReference type="NCBI Taxonomy" id="1481888"/>
    <lineage>
        <taxon>Eukaryota</taxon>
        <taxon>Sar</taxon>
        <taxon>Alveolata</taxon>
        <taxon>Ciliophora</taxon>
        <taxon>Postciliodesmatophora</taxon>
        <taxon>Heterotrichea</taxon>
        <taxon>Heterotrichida</taxon>
        <taxon>Blepharismidae</taxon>
        <taxon>Blepharisma</taxon>
    </lineage>
</organism>
<dbReference type="AlphaFoldDB" id="A0AAU9JHY9"/>
<evidence type="ECO:0000313" key="2">
    <source>
        <dbReference type="Proteomes" id="UP001162131"/>
    </source>
</evidence>
<proteinExistence type="predicted"/>
<dbReference type="SUPFAM" id="SSF54529">
    <property type="entry name" value="Mitochondrial glycoprotein MAM33-like"/>
    <property type="match status" value="1"/>
</dbReference>
<reference evidence="1" key="1">
    <citation type="submission" date="2021-09" db="EMBL/GenBank/DDBJ databases">
        <authorList>
            <consortium name="AG Swart"/>
            <person name="Singh M."/>
            <person name="Singh A."/>
            <person name="Seah K."/>
            <person name="Emmerich C."/>
        </authorList>
    </citation>
    <scope>NUCLEOTIDE SEQUENCE</scope>
    <source>
        <strain evidence="1">ATCC30299</strain>
    </source>
</reference>
<name>A0AAU9JHY9_9CILI</name>
<dbReference type="Pfam" id="PF02330">
    <property type="entry name" value="MAM33"/>
    <property type="match status" value="1"/>
</dbReference>
<accession>A0AAU9JHY9</accession>
<dbReference type="GO" id="GO:0005759">
    <property type="term" value="C:mitochondrial matrix"/>
    <property type="evidence" value="ECO:0007669"/>
    <property type="project" value="InterPro"/>
</dbReference>
<dbReference type="Gene3D" id="3.10.280.10">
    <property type="entry name" value="Mitochondrial glycoprotein"/>
    <property type="match status" value="1"/>
</dbReference>
<comment type="caution">
    <text evidence="1">The sequence shown here is derived from an EMBL/GenBank/DDBJ whole genome shotgun (WGS) entry which is preliminary data.</text>
</comment>